<organism evidence="1 2">
    <name type="scientific">Cylicostephanus goldi</name>
    <name type="common">Nematode worm</name>
    <dbReference type="NCBI Taxonomy" id="71465"/>
    <lineage>
        <taxon>Eukaryota</taxon>
        <taxon>Metazoa</taxon>
        <taxon>Ecdysozoa</taxon>
        <taxon>Nematoda</taxon>
        <taxon>Chromadorea</taxon>
        <taxon>Rhabditida</taxon>
        <taxon>Rhabditina</taxon>
        <taxon>Rhabditomorpha</taxon>
        <taxon>Strongyloidea</taxon>
        <taxon>Strongylidae</taxon>
        <taxon>Cylicostephanus</taxon>
    </lineage>
</organism>
<name>A0A3P6QIC2_CYLGO</name>
<reference evidence="1 2" key="1">
    <citation type="submission" date="2018-11" db="EMBL/GenBank/DDBJ databases">
        <authorList>
            <consortium name="Pathogen Informatics"/>
        </authorList>
    </citation>
    <scope>NUCLEOTIDE SEQUENCE [LARGE SCALE GENOMIC DNA]</scope>
</reference>
<dbReference type="Proteomes" id="UP000271889">
    <property type="component" value="Unassembled WGS sequence"/>
</dbReference>
<dbReference type="EMBL" id="UYRV01003026">
    <property type="protein sequence ID" value="VDK49692.1"/>
    <property type="molecule type" value="Genomic_DNA"/>
</dbReference>
<evidence type="ECO:0000313" key="2">
    <source>
        <dbReference type="Proteomes" id="UP000271889"/>
    </source>
</evidence>
<gene>
    <name evidence="1" type="ORF">CGOC_LOCUS1578</name>
</gene>
<proteinExistence type="predicted"/>
<keyword evidence="2" id="KW-1185">Reference proteome</keyword>
<evidence type="ECO:0000313" key="1">
    <source>
        <dbReference type="EMBL" id="VDK49692.1"/>
    </source>
</evidence>
<dbReference type="AlphaFoldDB" id="A0A3P6QIC2"/>
<sequence length="32" mass="3765">MPDHLLFVNPHLPQTHRSKRRLAILSSITIWS</sequence>
<accession>A0A3P6QIC2</accession>
<protein>
    <submittedName>
        <fullName evidence="1">Uncharacterized protein</fullName>
    </submittedName>
</protein>